<protein>
    <submittedName>
        <fullName evidence="1">Uncharacterized protein</fullName>
    </submittedName>
</protein>
<organism evidence="1">
    <name type="scientific">Borrelia hermsii YBT</name>
    <dbReference type="NCBI Taxonomy" id="1313295"/>
    <lineage>
        <taxon>Bacteria</taxon>
        <taxon>Pseudomonadati</taxon>
        <taxon>Spirochaetota</taxon>
        <taxon>Spirochaetia</taxon>
        <taxon>Spirochaetales</taxon>
        <taxon>Borreliaceae</taxon>
        <taxon>Borrelia</taxon>
    </lineage>
</organism>
<keyword evidence="1" id="KW-0614">Plasmid</keyword>
<proteinExistence type="predicted"/>
<reference evidence="1" key="1">
    <citation type="submission" date="2013-04" db="EMBL/GenBank/DDBJ databases">
        <title>Comparative Genomics of Relapsing Fever Spirochetes.</title>
        <authorList>
            <person name="Schwan T.G."/>
            <person name="Raffel S.J."/>
            <person name="Porcella S.F."/>
            <person name="Martens C.A."/>
            <person name="Bruno D.P."/>
            <person name="Ricklefs S.M."/>
            <person name="Barbian K.B."/>
        </authorList>
    </citation>
    <scope>NUCLEOTIDE SEQUENCE</scope>
    <source>
        <strain evidence="1">YBT</strain>
        <plasmid evidence="1">unnamed</plasmid>
    </source>
</reference>
<dbReference type="EMBL" id="CP005723">
    <property type="protein sequence ID" value="AHH13327.1"/>
    <property type="molecule type" value="Genomic_DNA"/>
</dbReference>
<geneLocation type="plasmid" evidence="1">
    <name>unnamed</name>
</geneLocation>
<dbReference type="HOGENOM" id="CLU_217493_0_0_12"/>
<gene>
    <name evidence="1" type="ORF">BHO_0013201</name>
</gene>
<dbReference type="AlphaFoldDB" id="W5T261"/>
<accession>W5T261</accession>
<sequence>MLIRIPRFVVKGSGDVGSLEGEEDFEGKLQGKQVKNC</sequence>
<name>W5T261_BORHE</name>
<evidence type="ECO:0000313" key="1">
    <source>
        <dbReference type="EMBL" id="AHH13327.1"/>
    </source>
</evidence>